<feature type="non-terminal residue" evidence="1">
    <location>
        <position position="189"/>
    </location>
</feature>
<dbReference type="AlphaFoldDB" id="X1TZ79"/>
<protein>
    <submittedName>
        <fullName evidence="1">Uncharacterized protein</fullName>
    </submittedName>
</protein>
<accession>X1TZ79</accession>
<name>X1TZ79_9ZZZZ</name>
<gene>
    <name evidence="1" type="ORF">S12H4_26851</name>
</gene>
<evidence type="ECO:0000313" key="1">
    <source>
        <dbReference type="EMBL" id="GAI92875.1"/>
    </source>
</evidence>
<comment type="caution">
    <text evidence="1">The sequence shown here is derived from an EMBL/GenBank/DDBJ whole genome shotgun (WGS) entry which is preliminary data.</text>
</comment>
<proteinExistence type="predicted"/>
<dbReference type="EMBL" id="BARW01015277">
    <property type="protein sequence ID" value="GAI92875.1"/>
    <property type="molecule type" value="Genomic_DNA"/>
</dbReference>
<organism evidence="1">
    <name type="scientific">marine sediment metagenome</name>
    <dbReference type="NCBI Taxonomy" id="412755"/>
    <lineage>
        <taxon>unclassified sequences</taxon>
        <taxon>metagenomes</taxon>
        <taxon>ecological metagenomes</taxon>
    </lineage>
</organism>
<reference evidence="1" key="1">
    <citation type="journal article" date="2014" name="Front. Microbiol.">
        <title>High frequency of phylogenetically diverse reductive dehalogenase-homologous genes in deep subseafloor sedimentary metagenomes.</title>
        <authorList>
            <person name="Kawai M."/>
            <person name="Futagami T."/>
            <person name="Toyoda A."/>
            <person name="Takaki Y."/>
            <person name="Nishi S."/>
            <person name="Hori S."/>
            <person name="Arai W."/>
            <person name="Tsubouchi T."/>
            <person name="Morono Y."/>
            <person name="Uchiyama I."/>
            <person name="Ito T."/>
            <person name="Fujiyama A."/>
            <person name="Inagaki F."/>
            <person name="Takami H."/>
        </authorList>
    </citation>
    <scope>NUCLEOTIDE SEQUENCE</scope>
    <source>
        <strain evidence="1">Expedition CK06-06</strain>
    </source>
</reference>
<sequence length="189" mass="21453">MKEIIEKKFTELLATGQKLTNSIPYSKYGSLVHWVDVKRTAEYHQWLTSVANLVSLIAPANSIFMAECNRLMNDERFKIGIPTRVVQQMYGVLNSALEEWKAGLLRKIEYIVVAETFDDFLDHATQFHKGNKKIESSVLASVVLEDTVKKIANKNDIDPKGLSLEILINELIKKDVFTPVKAKRIKGFA</sequence>